<dbReference type="AlphaFoldDB" id="A0A344UY45"/>
<name>A0A344UY45_9ACTN</name>
<dbReference type="Proteomes" id="UP000251995">
    <property type="component" value="Chromosome"/>
</dbReference>
<dbReference type="EMBL" id="CP025198">
    <property type="protein sequence ID" value="AXE40193.1"/>
    <property type="molecule type" value="Genomic_DNA"/>
</dbReference>
<accession>A0A344UY45</accession>
<protein>
    <submittedName>
        <fullName evidence="1">Uncharacterized protein</fullName>
    </submittedName>
</protein>
<sequence length="61" mass="6633">MRAAVGNDLERDPDLTEWEQHIADRTADLRAGRIKAVPAEEVDLMLGCSGEPPASTLDEIS</sequence>
<dbReference type="KEGG" id="acij:JS278_03059"/>
<reference evidence="1 2" key="1">
    <citation type="submission" date="2017-12" db="EMBL/GenBank/DDBJ databases">
        <title>The whole genome sequence of the Acidipropionibacterium virtanenii sp. nov. type strain JS278.</title>
        <authorList>
            <person name="Laine P."/>
            <person name="Deptula P."/>
            <person name="Varmanen P."/>
            <person name="Auvinen P."/>
        </authorList>
    </citation>
    <scope>NUCLEOTIDE SEQUENCE [LARGE SCALE GENOMIC DNA]</scope>
    <source>
        <strain evidence="1 2">JS278</strain>
    </source>
</reference>
<keyword evidence="2" id="KW-1185">Reference proteome</keyword>
<proteinExistence type="predicted"/>
<evidence type="ECO:0000313" key="1">
    <source>
        <dbReference type="EMBL" id="AXE40193.1"/>
    </source>
</evidence>
<gene>
    <name evidence="1" type="ORF">JS278_03059</name>
</gene>
<organism evidence="1 2">
    <name type="scientific">Acidipropionibacterium virtanenii</name>
    <dbReference type="NCBI Taxonomy" id="2057246"/>
    <lineage>
        <taxon>Bacteria</taxon>
        <taxon>Bacillati</taxon>
        <taxon>Actinomycetota</taxon>
        <taxon>Actinomycetes</taxon>
        <taxon>Propionibacteriales</taxon>
        <taxon>Propionibacteriaceae</taxon>
        <taxon>Acidipropionibacterium</taxon>
    </lineage>
</organism>
<evidence type="ECO:0000313" key="2">
    <source>
        <dbReference type="Proteomes" id="UP000251995"/>
    </source>
</evidence>